<evidence type="ECO:0000256" key="8">
    <source>
        <dbReference type="RuleBase" id="RU003767"/>
    </source>
</evidence>
<comment type="subunit">
    <text evidence="8">The nucleosome is a histone octamer containing two molecules each of H2A, H2B, H3 and H4 assembled in one H3-H4 heterotetramer and two H2A-H2B heterodimers. The octamer wraps approximately 147 bp of DNA.</text>
</comment>
<dbReference type="FunFam" id="1.10.20.10:FF:000103">
    <property type="entry name" value="Histone H2A type 1"/>
    <property type="match status" value="1"/>
</dbReference>
<evidence type="ECO:0000259" key="9">
    <source>
        <dbReference type="Pfam" id="PF00125"/>
    </source>
</evidence>
<dbReference type="CDD" id="cd00074">
    <property type="entry name" value="HFD_H2A"/>
    <property type="match status" value="1"/>
</dbReference>
<dbReference type="InterPro" id="IPR032458">
    <property type="entry name" value="Histone_H2A_CS"/>
</dbReference>
<reference evidence="11" key="1">
    <citation type="journal article" date="2020" name="J. Eukaryot. Microbiol.">
        <title>De novo Sequencing, Assembly and Annotation of the Transcriptome for the Free-Living Testate Amoeba Arcella intermedia.</title>
        <authorList>
            <person name="Ribeiro G.M."/>
            <person name="Porfirio-Sousa A.L."/>
            <person name="Maurer-Alcala X.X."/>
            <person name="Katz L.A."/>
            <person name="Lahr D.J.G."/>
        </authorList>
    </citation>
    <scope>NUCLEOTIDE SEQUENCE</scope>
</reference>
<feature type="domain" description="Core Histone H2A/H2B/H3" evidence="9">
    <location>
        <begin position="4"/>
        <end position="75"/>
    </location>
</feature>
<accession>A0A6B2LRA6</accession>
<keyword evidence="4 8" id="KW-0158">Chromosome</keyword>
<dbReference type="Gene3D" id="1.10.20.10">
    <property type="entry name" value="Histone, subunit A"/>
    <property type="match status" value="1"/>
</dbReference>
<name>A0A6B2LRA6_9EUKA</name>
<dbReference type="InterPro" id="IPR009072">
    <property type="entry name" value="Histone-fold"/>
</dbReference>
<dbReference type="Pfam" id="PF16211">
    <property type="entry name" value="Histone_H2A_C"/>
    <property type="match status" value="1"/>
</dbReference>
<protein>
    <recommendedName>
        <fullName evidence="8">Histone H2A</fullName>
    </recommendedName>
</protein>
<dbReference type="GO" id="GO:0030527">
    <property type="term" value="F:structural constituent of chromatin"/>
    <property type="evidence" value="ECO:0007669"/>
    <property type="project" value="InterPro"/>
</dbReference>
<keyword evidence="7 8" id="KW-0544">Nucleosome core</keyword>
<keyword evidence="5 8" id="KW-0238">DNA-binding</keyword>
<dbReference type="InterPro" id="IPR002119">
    <property type="entry name" value="Histone_H2A"/>
</dbReference>
<evidence type="ECO:0000256" key="4">
    <source>
        <dbReference type="ARBA" id="ARBA00022454"/>
    </source>
</evidence>
<evidence type="ECO:0000259" key="10">
    <source>
        <dbReference type="Pfam" id="PF16211"/>
    </source>
</evidence>
<organism evidence="11">
    <name type="scientific">Arcella intermedia</name>
    <dbReference type="NCBI Taxonomy" id="1963864"/>
    <lineage>
        <taxon>Eukaryota</taxon>
        <taxon>Amoebozoa</taxon>
        <taxon>Tubulinea</taxon>
        <taxon>Elardia</taxon>
        <taxon>Arcellinida</taxon>
        <taxon>Sphaerothecina</taxon>
        <taxon>Arcellidae</taxon>
        <taxon>Arcella</taxon>
    </lineage>
</organism>
<dbReference type="GO" id="GO:0000786">
    <property type="term" value="C:nucleosome"/>
    <property type="evidence" value="ECO:0007669"/>
    <property type="project" value="UniProtKB-KW"/>
</dbReference>
<dbReference type="InterPro" id="IPR032454">
    <property type="entry name" value="Histone_H2A_C"/>
</dbReference>
<comment type="similarity">
    <text evidence="3 8">Belongs to the histone H2A family.</text>
</comment>
<evidence type="ECO:0000256" key="5">
    <source>
        <dbReference type="ARBA" id="ARBA00023125"/>
    </source>
</evidence>
<evidence type="ECO:0000256" key="1">
    <source>
        <dbReference type="ARBA" id="ARBA00004123"/>
    </source>
</evidence>
<evidence type="ECO:0000256" key="6">
    <source>
        <dbReference type="ARBA" id="ARBA00023242"/>
    </source>
</evidence>
<dbReference type="GO" id="GO:0003677">
    <property type="term" value="F:DNA binding"/>
    <property type="evidence" value="ECO:0007669"/>
    <property type="project" value="UniProtKB-KW"/>
</dbReference>
<dbReference type="GO" id="GO:0005634">
    <property type="term" value="C:nucleus"/>
    <property type="evidence" value="ECO:0007669"/>
    <property type="project" value="UniProtKB-SubCell"/>
</dbReference>
<dbReference type="SUPFAM" id="SSF47113">
    <property type="entry name" value="Histone-fold"/>
    <property type="match status" value="1"/>
</dbReference>
<dbReference type="EMBL" id="GIBP01010683">
    <property type="protein sequence ID" value="NDV39652.1"/>
    <property type="molecule type" value="Transcribed_RNA"/>
</dbReference>
<dbReference type="PRINTS" id="PR00620">
    <property type="entry name" value="HISTONEH2A"/>
</dbReference>
<dbReference type="PROSITE" id="PS00046">
    <property type="entry name" value="HISTONE_H2A"/>
    <property type="match status" value="1"/>
</dbReference>
<keyword evidence="6 8" id="KW-0539">Nucleus</keyword>
<evidence type="ECO:0000256" key="2">
    <source>
        <dbReference type="ARBA" id="ARBA00004286"/>
    </source>
</evidence>
<dbReference type="PANTHER" id="PTHR23430">
    <property type="entry name" value="HISTONE H2A"/>
    <property type="match status" value="1"/>
</dbReference>
<comment type="subcellular location">
    <subcellularLocation>
        <location evidence="2">Chromosome</location>
    </subcellularLocation>
    <subcellularLocation>
        <location evidence="1 8">Nucleus</location>
    </subcellularLocation>
</comment>
<dbReference type="AlphaFoldDB" id="A0A6B2LRA6"/>
<evidence type="ECO:0000256" key="7">
    <source>
        <dbReference type="ARBA" id="ARBA00023269"/>
    </source>
</evidence>
<proteinExistence type="inferred from homology"/>
<dbReference type="InterPro" id="IPR007125">
    <property type="entry name" value="H2A/H2B/H3"/>
</dbReference>
<dbReference type="Pfam" id="PF00125">
    <property type="entry name" value="Histone"/>
    <property type="match status" value="1"/>
</dbReference>
<dbReference type="SMART" id="SM00414">
    <property type="entry name" value="H2A"/>
    <property type="match status" value="1"/>
</dbReference>
<sequence length="117" mass="13123">MKDRRKRAGLTFPVGRLRRHLKEGQFAQRIATGAPVYLAAVLEYLTAELLELAGNASRDNKKARIVPRHIMLAVRNDEELHRLLHDVHILSGGVIPHIHSSLLPPKDQDQPPSSPAY</sequence>
<evidence type="ECO:0000256" key="3">
    <source>
        <dbReference type="ARBA" id="ARBA00010691"/>
    </source>
</evidence>
<dbReference type="GO" id="GO:0046982">
    <property type="term" value="F:protein heterodimerization activity"/>
    <property type="evidence" value="ECO:0007669"/>
    <property type="project" value="InterPro"/>
</dbReference>
<feature type="domain" description="Histone H2A C-terminal" evidence="10">
    <location>
        <begin position="78"/>
        <end position="108"/>
    </location>
</feature>
<evidence type="ECO:0000313" key="11">
    <source>
        <dbReference type="EMBL" id="NDV39652.1"/>
    </source>
</evidence>